<dbReference type="InterPro" id="IPR020802">
    <property type="entry name" value="TesA-like"/>
</dbReference>
<evidence type="ECO:0000256" key="1">
    <source>
        <dbReference type="ARBA" id="ARBA00007169"/>
    </source>
</evidence>
<dbReference type="EMBL" id="JAWJZY010000004">
    <property type="protein sequence ID" value="MEE8659273.1"/>
    <property type="molecule type" value="Genomic_DNA"/>
</dbReference>
<name>A0ABU7U453_9PROT</name>
<dbReference type="SUPFAM" id="SSF53474">
    <property type="entry name" value="alpha/beta-Hydrolases"/>
    <property type="match status" value="1"/>
</dbReference>
<dbReference type="InterPro" id="IPR029058">
    <property type="entry name" value="AB_hydrolase_fold"/>
</dbReference>
<dbReference type="Proteomes" id="UP001312908">
    <property type="component" value="Unassembled WGS sequence"/>
</dbReference>
<sequence>MMNNITHPRCLTPLNETHSDLTMIMCPHAGVGIGAFRQWRHVMSPSLHIAMVTYPGRDHRMDDLLTNDVTALADEVAGALLHAGFKNRRIILAGHSMGAQIAFETCLRLEDAGTSPDLLVLSGCHAPHLQPRTRLSGRDDAEFLDMLVAIGGCNEMVKNNPLILEIFLPMLRADFSATESYRRDDVKRLIQTPAMLISGEDDHEALTEEVLAWTPWLHRLVRSATFPGDHFYPTRDPQGFLGHIVAAHTDHVVKMAGADHA</sequence>
<dbReference type="SMART" id="SM00824">
    <property type="entry name" value="PKS_TE"/>
    <property type="match status" value="1"/>
</dbReference>
<dbReference type="InterPro" id="IPR012223">
    <property type="entry name" value="TEII"/>
</dbReference>
<comment type="similarity">
    <text evidence="1">Belongs to the thioesterase family.</text>
</comment>
<dbReference type="InterPro" id="IPR001031">
    <property type="entry name" value="Thioesterase"/>
</dbReference>
<dbReference type="Pfam" id="PF00975">
    <property type="entry name" value="Thioesterase"/>
    <property type="match status" value="1"/>
</dbReference>
<evidence type="ECO:0000259" key="3">
    <source>
        <dbReference type="SMART" id="SM00824"/>
    </source>
</evidence>
<keyword evidence="2" id="KW-0378">Hydrolase</keyword>
<evidence type="ECO:0000313" key="4">
    <source>
        <dbReference type="EMBL" id="MEE8659273.1"/>
    </source>
</evidence>
<feature type="domain" description="Thioesterase TesA-like" evidence="3">
    <location>
        <begin position="24"/>
        <end position="249"/>
    </location>
</feature>
<dbReference type="PANTHER" id="PTHR11487">
    <property type="entry name" value="THIOESTERASE"/>
    <property type="match status" value="1"/>
</dbReference>
<accession>A0ABU7U453</accession>
<reference evidence="4 5" key="1">
    <citation type="submission" date="2023-10" db="EMBL/GenBank/DDBJ databases">
        <title>Sorlinia euscelidii gen. nov., sp. nov., an acetic acid bacteria isolated from the gut of Euscelidius variegatus emitter.</title>
        <authorList>
            <person name="Michoud G."/>
            <person name="Marasco R."/>
            <person name="Seferji K."/>
            <person name="Gonella E."/>
            <person name="Garuglieri E."/>
            <person name="Alma A."/>
            <person name="Mapelli F."/>
            <person name="Borin S."/>
            <person name="Daffonchio D."/>
            <person name="Crotti E."/>
        </authorList>
    </citation>
    <scope>NUCLEOTIDE SEQUENCE [LARGE SCALE GENOMIC DNA]</scope>
    <source>
        <strain evidence="4 5">EV16P</strain>
    </source>
</reference>
<evidence type="ECO:0000256" key="2">
    <source>
        <dbReference type="ARBA" id="ARBA00022801"/>
    </source>
</evidence>
<comment type="caution">
    <text evidence="4">The sequence shown here is derived from an EMBL/GenBank/DDBJ whole genome shotgun (WGS) entry which is preliminary data.</text>
</comment>
<proteinExistence type="inferred from homology"/>
<organism evidence="4 5">
    <name type="scientific">Sorlinia euscelidii</name>
    <dbReference type="NCBI Taxonomy" id="3081148"/>
    <lineage>
        <taxon>Bacteria</taxon>
        <taxon>Pseudomonadati</taxon>
        <taxon>Pseudomonadota</taxon>
        <taxon>Alphaproteobacteria</taxon>
        <taxon>Acetobacterales</taxon>
        <taxon>Acetobacteraceae</taxon>
        <taxon>Sorlinia</taxon>
    </lineage>
</organism>
<dbReference type="Gene3D" id="3.40.50.1820">
    <property type="entry name" value="alpha/beta hydrolase"/>
    <property type="match status" value="1"/>
</dbReference>
<gene>
    <name evidence="4" type="ORF">DOFOFD_09660</name>
</gene>
<protein>
    <submittedName>
        <fullName evidence="4">Surfactin synthase thioesterase subunit</fullName>
    </submittedName>
</protein>
<dbReference type="PANTHER" id="PTHR11487:SF0">
    <property type="entry name" value="S-ACYL FATTY ACID SYNTHASE THIOESTERASE, MEDIUM CHAIN"/>
    <property type="match status" value="1"/>
</dbReference>
<keyword evidence="5" id="KW-1185">Reference proteome</keyword>
<evidence type="ECO:0000313" key="5">
    <source>
        <dbReference type="Proteomes" id="UP001312908"/>
    </source>
</evidence>
<dbReference type="RefSeq" id="WP_394820121.1">
    <property type="nucleotide sequence ID" value="NZ_JAWJZY010000004.1"/>
</dbReference>